<dbReference type="Pfam" id="PF00111">
    <property type="entry name" value="Fer2"/>
    <property type="match status" value="1"/>
</dbReference>
<dbReference type="InterPro" id="IPR001433">
    <property type="entry name" value="OxRdtase_FAD/NAD-bd"/>
</dbReference>
<gene>
    <name evidence="11" type="ORF">AWC31_22985</name>
</gene>
<dbReference type="Pfam" id="PF00970">
    <property type="entry name" value="FAD_binding_6"/>
    <property type="match status" value="1"/>
</dbReference>
<organism evidence="11 12">
    <name type="scientific">Mycolicibacterium wolinskyi</name>
    <dbReference type="NCBI Taxonomy" id="59750"/>
    <lineage>
        <taxon>Bacteria</taxon>
        <taxon>Bacillati</taxon>
        <taxon>Actinomycetota</taxon>
        <taxon>Actinomycetes</taxon>
        <taxon>Mycobacteriales</taxon>
        <taxon>Mycobacteriaceae</taxon>
        <taxon>Mycolicibacterium</taxon>
    </lineage>
</organism>
<dbReference type="RefSeq" id="WP_085144590.1">
    <property type="nucleotide sequence ID" value="NZ_JACKUA010000019.1"/>
</dbReference>
<proteinExistence type="predicted"/>
<dbReference type="InterPro" id="IPR017938">
    <property type="entry name" value="Riboflavin_synthase-like_b-brl"/>
</dbReference>
<dbReference type="InterPro" id="IPR036010">
    <property type="entry name" value="2Fe-2S_ferredoxin-like_sf"/>
</dbReference>
<dbReference type="AlphaFoldDB" id="A0A1X2FAJ1"/>
<dbReference type="Proteomes" id="UP000193964">
    <property type="component" value="Unassembled WGS sequence"/>
</dbReference>
<dbReference type="CDD" id="cd00207">
    <property type="entry name" value="fer2"/>
    <property type="match status" value="1"/>
</dbReference>
<dbReference type="InterPro" id="IPR017927">
    <property type="entry name" value="FAD-bd_FR_type"/>
</dbReference>
<dbReference type="PANTHER" id="PTHR47354:SF8">
    <property type="entry name" value="1,2-PHENYLACETYL-COA EPOXIDASE, SUBUNIT E"/>
    <property type="match status" value="1"/>
</dbReference>
<evidence type="ECO:0000256" key="8">
    <source>
        <dbReference type="ARBA" id="ARBA00023014"/>
    </source>
</evidence>
<keyword evidence="6" id="KW-0560">Oxidoreductase</keyword>
<keyword evidence="3" id="KW-0001">2Fe-2S</keyword>
<dbReference type="GO" id="GO:0046872">
    <property type="term" value="F:metal ion binding"/>
    <property type="evidence" value="ECO:0007669"/>
    <property type="project" value="UniProtKB-KW"/>
</dbReference>
<dbReference type="PROSITE" id="PS51384">
    <property type="entry name" value="FAD_FR"/>
    <property type="match status" value="1"/>
</dbReference>
<dbReference type="SUPFAM" id="SSF54292">
    <property type="entry name" value="2Fe-2S ferredoxin-like"/>
    <property type="match status" value="1"/>
</dbReference>
<evidence type="ECO:0000256" key="2">
    <source>
        <dbReference type="ARBA" id="ARBA00022630"/>
    </source>
</evidence>
<evidence type="ECO:0000313" key="12">
    <source>
        <dbReference type="Proteomes" id="UP000193964"/>
    </source>
</evidence>
<keyword evidence="7" id="KW-0408">Iron</keyword>
<protein>
    <submittedName>
        <fullName evidence="11">3-ketosteroid-9-alpha-hydroxylase</fullName>
    </submittedName>
</protein>
<evidence type="ECO:0000256" key="7">
    <source>
        <dbReference type="ARBA" id="ARBA00023004"/>
    </source>
</evidence>
<dbReference type="PRINTS" id="PR00410">
    <property type="entry name" value="PHEHYDRXLASE"/>
</dbReference>
<dbReference type="PROSITE" id="PS00197">
    <property type="entry name" value="2FE2S_FER_1"/>
    <property type="match status" value="1"/>
</dbReference>
<dbReference type="Gene3D" id="3.10.20.30">
    <property type="match status" value="1"/>
</dbReference>
<evidence type="ECO:0000256" key="3">
    <source>
        <dbReference type="ARBA" id="ARBA00022714"/>
    </source>
</evidence>
<dbReference type="InterPro" id="IPR006058">
    <property type="entry name" value="2Fe2S_fd_BS"/>
</dbReference>
<dbReference type="InterPro" id="IPR008333">
    <property type="entry name" value="Cbr1-like_FAD-bd_dom"/>
</dbReference>
<dbReference type="InterPro" id="IPR050415">
    <property type="entry name" value="MRET"/>
</dbReference>
<keyword evidence="2" id="KW-0285">Flavoprotein</keyword>
<sequence length="354" mass="37887">MTDVESVPTAPTSSRTVRLTVSEVIDESHDARSLVFAVPDADRDRFAYRPGQFLTLRVPSEQTGAVARCYSLASSPHLDEAPKVTVKRTDGGYGSNWLCDNISAGDTVEVLPPSGVFTPASLDGDFLLWAAGSGITPVMSILKSVLAAGTGRVILCYANRDERSVIFAAELRELAARYAGRLTVLHWLESVQGLPTRAQLGGFARNFGTYESFICGPAPFMAVVKDALSEAGVPRERIHLEIFQSLTGDPFADTPTEVAAADDGDAAEAEIELDGEVHKLRWARGRNLVDTMLAAGISVPYSCREGNCGSCAATVLDGEVELGNAEILDDQDIADGLFLACQACPLSDKLRIEF</sequence>
<dbReference type="SUPFAM" id="SSF63380">
    <property type="entry name" value="Riboflavin synthase domain-like"/>
    <property type="match status" value="1"/>
</dbReference>
<dbReference type="GO" id="GO:0016491">
    <property type="term" value="F:oxidoreductase activity"/>
    <property type="evidence" value="ECO:0007669"/>
    <property type="project" value="UniProtKB-KW"/>
</dbReference>
<dbReference type="GO" id="GO:0051537">
    <property type="term" value="F:2 iron, 2 sulfur cluster binding"/>
    <property type="evidence" value="ECO:0007669"/>
    <property type="project" value="UniProtKB-KW"/>
</dbReference>
<evidence type="ECO:0000256" key="1">
    <source>
        <dbReference type="ARBA" id="ARBA00001974"/>
    </source>
</evidence>
<comment type="caution">
    <text evidence="11">The sequence shown here is derived from an EMBL/GenBank/DDBJ whole genome shotgun (WGS) entry which is preliminary data.</text>
</comment>
<dbReference type="Gene3D" id="3.40.50.80">
    <property type="entry name" value="Nucleotide-binding domain of ferredoxin-NADP reductase (FNR) module"/>
    <property type="match status" value="1"/>
</dbReference>
<evidence type="ECO:0000256" key="6">
    <source>
        <dbReference type="ARBA" id="ARBA00023002"/>
    </source>
</evidence>
<keyword evidence="8" id="KW-0411">Iron-sulfur</keyword>
<dbReference type="InterPro" id="IPR001041">
    <property type="entry name" value="2Fe-2S_ferredoxin-type"/>
</dbReference>
<accession>A0A1X2FAJ1</accession>
<keyword evidence="5" id="KW-0274">FAD</keyword>
<reference evidence="11 12" key="1">
    <citation type="submission" date="2016-01" db="EMBL/GenBank/DDBJ databases">
        <title>The new phylogeny of the genus Mycobacterium.</title>
        <authorList>
            <person name="Tarcisio F."/>
            <person name="Conor M."/>
            <person name="Antonella G."/>
            <person name="Elisabetta G."/>
            <person name="Giulia F.S."/>
            <person name="Sara T."/>
            <person name="Anna F."/>
            <person name="Clotilde B."/>
            <person name="Roberto B."/>
            <person name="Veronica D.S."/>
            <person name="Fabio R."/>
            <person name="Monica P."/>
            <person name="Olivier J."/>
            <person name="Enrico T."/>
            <person name="Nicola S."/>
        </authorList>
    </citation>
    <scope>NUCLEOTIDE SEQUENCE [LARGE SCALE GENOMIC DNA]</scope>
    <source>
        <strain evidence="11 12">ATCC 700010</strain>
    </source>
</reference>
<evidence type="ECO:0000256" key="4">
    <source>
        <dbReference type="ARBA" id="ARBA00022723"/>
    </source>
</evidence>
<evidence type="ECO:0000259" key="10">
    <source>
        <dbReference type="PROSITE" id="PS51384"/>
    </source>
</evidence>
<dbReference type="SUPFAM" id="SSF52343">
    <property type="entry name" value="Ferredoxin reductase-like, C-terminal NADP-linked domain"/>
    <property type="match status" value="1"/>
</dbReference>
<dbReference type="InterPro" id="IPR012675">
    <property type="entry name" value="Beta-grasp_dom_sf"/>
</dbReference>
<dbReference type="EMBL" id="LQQA01000013">
    <property type="protein sequence ID" value="ORX15453.1"/>
    <property type="molecule type" value="Genomic_DNA"/>
</dbReference>
<evidence type="ECO:0000259" key="9">
    <source>
        <dbReference type="PROSITE" id="PS51085"/>
    </source>
</evidence>
<dbReference type="PRINTS" id="PR00371">
    <property type="entry name" value="FPNCR"/>
</dbReference>
<feature type="domain" description="FAD-binding FR-type" evidence="10">
    <location>
        <begin position="14"/>
        <end position="120"/>
    </location>
</feature>
<dbReference type="Gene3D" id="2.40.30.10">
    <property type="entry name" value="Translation factors"/>
    <property type="match status" value="1"/>
</dbReference>
<dbReference type="PROSITE" id="PS51085">
    <property type="entry name" value="2FE2S_FER_2"/>
    <property type="match status" value="1"/>
</dbReference>
<dbReference type="OrthoDB" id="9796486at2"/>
<dbReference type="GO" id="GO:0050660">
    <property type="term" value="F:flavin adenine dinucleotide binding"/>
    <property type="evidence" value="ECO:0007669"/>
    <property type="project" value="TreeGrafter"/>
</dbReference>
<dbReference type="InterPro" id="IPR001709">
    <property type="entry name" value="Flavoprot_Pyr_Nucl_cyt_Rdtase"/>
</dbReference>
<dbReference type="PANTHER" id="PTHR47354">
    <property type="entry name" value="NADH OXIDOREDUCTASE HCR"/>
    <property type="match status" value="1"/>
</dbReference>
<evidence type="ECO:0000313" key="11">
    <source>
        <dbReference type="EMBL" id="ORX15453.1"/>
    </source>
</evidence>
<dbReference type="CDD" id="cd06214">
    <property type="entry name" value="PA_degradation_oxidoreductase_like"/>
    <property type="match status" value="1"/>
</dbReference>
<evidence type="ECO:0000256" key="5">
    <source>
        <dbReference type="ARBA" id="ARBA00022827"/>
    </source>
</evidence>
<feature type="domain" description="2Fe-2S ferredoxin-type" evidence="9">
    <location>
        <begin position="267"/>
        <end position="354"/>
    </location>
</feature>
<dbReference type="InterPro" id="IPR039261">
    <property type="entry name" value="FNR_nucleotide-bd"/>
</dbReference>
<name>A0A1X2FAJ1_9MYCO</name>
<dbReference type="Pfam" id="PF00175">
    <property type="entry name" value="NAD_binding_1"/>
    <property type="match status" value="1"/>
</dbReference>
<keyword evidence="4" id="KW-0479">Metal-binding</keyword>
<comment type="cofactor">
    <cofactor evidence="1">
        <name>FAD</name>
        <dbReference type="ChEBI" id="CHEBI:57692"/>
    </cofactor>
</comment>